<evidence type="ECO:0000313" key="2">
    <source>
        <dbReference type="EMBL" id="GGV87744.1"/>
    </source>
</evidence>
<name>A0ABQ2W0P6_9ACTN</name>
<gene>
    <name evidence="2" type="ORF">GCM10015535_37550</name>
</gene>
<keyword evidence="3" id="KW-1185">Reference proteome</keyword>
<dbReference type="Proteomes" id="UP000660675">
    <property type="component" value="Unassembled WGS sequence"/>
</dbReference>
<comment type="caution">
    <text evidence="2">The sequence shown here is derived from an EMBL/GenBank/DDBJ whole genome shotgun (WGS) entry which is preliminary data.</text>
</comment>
<protein>
    <submittedName>
        <fullName evidence="2">Uncharacterized protein</fullName>
    </submittedName>
</protein>
<organism evidence="2 3">
    <name type="scientific">Streptomyces gelaticus</name>
    <dbReference type="NCBI Taxonomy" id="285446"/>
    <lineage>
        <taxon>Bacteria</taxon>
        <taxon>Bacillati</taxon>
        <taxon>Actinomycetota</taxon>
        <taxon>Actinomycetes</taxon>
        <taxon>Kitasatosporales</taxon>
        <taxon>Streptomycetaceae</taxon>
        <taxon>Streptomyces</taxon>
    </lineage>
</organism>
<reference evidence="3" key="1">
    <citation type="journal article" date="2019" name="Int. J. Syst. Evol. Microbiol.">
        <title>The Global Catalogue of Microorganisms (GCM) 10K type strain sequencing project: providing services to taxonomists for standard genome sequencing and annotation.</title>
        <authorList>
            <consortium name="The Broad Institute Genomics Platform"/>
            <consortium name="The Broad Institute Genome Sequencing Center for Infectious Disease"/>
            <person name="Wu L."/>
            <person name="Ma J."/>
        </authorList>
    </citation>
    <scope>NUCLEOTIDE SEQUENCE [LARGE SCALE GENOMIC DNA]</scope>
    <source>
        <strain evidence="3">JCM 4376</strain>
    </source>
</reference>
<evidence type="ECO:0000256" key="1">
    <source>
        <dbReference type="SAM" id="MobiDB-lite"/>
    </source>
</evidence>
<evidence type="ECO:0000313" key="3">
    <source>
        <dbReference type="Proteomes" id="UP000660675"/>
    </source>
</evidence>
<feature type="region of interest" description="Disordered" evidence="1">
    <location>
        <begin position="1"/>
        <end position="40"/>
    </location>
</feature>
<proteinExistence type="predicted"/>
<dbReference type="EMBL" id="BMTF01000012">
    <property type="protein sequence ID" value="GGV87744.1"/>
    <property type="molecule type" value="Genomic_DNA"/>
</dbReference>
<accession>A0ABQ2W0P6</accession>
<sequence length="96" mass="10269">MRCGQSQKVRTTKVRPATDGRLAQLRSAAGVGAPTPSGRPTAVEREAMYLMTPSTNTAADVMESFTGETTSHGPNRVKPADSAAATEAWLSSWQRY</sequence>